<dbReference type="Gene3D" id="3.90.1150.50">
    <property type="entry name" value="Transcription-repair-coupling factor, D7 domain"/>
    <property type="match status" value="1"/>
</dbReference>
<dbReference type="SUPFAM" id="SSF141259">
    <property type="entry name" value="CarD-like"/>
    <property type="match status" value="1"/>
</dbReference>
<dbReference type="EC" id="3.6.4.-" evidence="13"/>
<evidence type="ECO:0000256" key="11">
    <source>
        <dbReference type="ARBA" id="ARBA00061399"/>
    </source>
</evidence>
<dbReference type="SMART" id="SM00982">
    <property type="entry name" value="TRCF"/>
    <property type="match status" value="1"/>
</dbReference>
<dbReference type="NCBIfam" id="TIGR00580">
    <property type="entry name" value="mfd"/>
    <property type="match status" value="1"/>
</dbReference>
<dbReference type="SMART" id="SM01058">
    <property type="entry name" value="CarD_TRCF"/>
    <property type="match status" value="1"/>
</dbReference>
<dbReference type="Gene3D" id="3.40.50.11180">
    <property type="match status" value="1"/>
</dbReference>
<gene>
    <name evidence="13 16" type="primary">mfd</name>
    <name evidence="16" type="ORF">GM661_16515</name>
</gene>
<dbReference type="InterPro" id="IPR047112">
    <property type="entry name" value="RecG/Mfd"/>
</dbReference>
<protein>
    <recommendedName>
        <fullName evidence="12 13">Transcription-repair-coupling factor</fullName>
        <shortName evidence="13">TRCF</shortName>
        <ecNumber evidence="13">3.6.4.-</ecNumber>
    </recommendedName>
</protein>
<proteinExistence type="inferred from homology"/>
<dbReference type="InterPro" id="IPR003711">
    <property type="entry name" value="CarD-like/TRCF_RID"/>
</dbReference>
<dbReference type="GO" id="GO:0016787">
    <property type="term" value="F:hydrolase activity"/>
    <property type="evidence" value="ECO:0007669"/>
    <property type="project" value="UniProtKB-KW"/>
</dbReference>
<keyword evidence="5 13" id="KW-0378">Hydrolase</keyword>
<feature type="domain" description="Helicase C-terminal" evidence="15">
    <location>
        <begin position="812"/>
        <end position="978"/>
    </location>
</feature>
<dbReference type="AlphaFoldDB" id="A0A8A7KNL8"/>
<dbReference type="GO" id="GO:0005524">
    <property type="term" value="F:ATP binding"/>
    <property type="evidence" value="ECO:0007669"/>
    <property type="project" value="UniProtKB-UniRule"/>
</dbReference>
<evidence type="ECO:0000256" key="7">
    <source>
        <dbReference type="ARBA" id="ARBA00022840"/>
    </source>
</evidence>
<evidence type="ECO:0000256" key="1">
    <source>
        <dbReference type="ARBA" id="ARBA00004496"/>
    </source>
</evidence>
<dbReference type="SMART" id="SM00487">
    <property type="entry name" value="DEXDc"/>
    <property type="match status" value="1"/>
</dbReference>
<dbReference type="GO" id="GO:0003684">
    <property type="term" value="F:damaged DNA binding"/>
    <property type="evidence" value="ECO:0007669"/>
    <property type="project" value="InterPro"/>
</dbReference>
<dbReference type="InterPro" id="IPR036101">
    <property type="entry name" value="CarD-like/TRCF_RID_sf"/>
</dbReference>
<sequence length="1166" mass="133517">MVLNSLFLNNKKIADFLLALNDRQNLMVKGLVNSRLNFFIANIIESLPDNILLVVNDTYHVEQYYEDLIRFLPEERVLIYPEIEVLPHEQIVEDYKELGSRLKVLQELTIFPDKAKIVITTTANLLRTTMPPEAFEKYSLYLNTGQEMNLSKLVSSLAVLGYKRSEMVEEAGEFSVRGGIVDIYTLSVEKPIRIEFFGDEIDSIRSFDLGSQRSFLELEEIVIPPSREIVFSKDDFNRVVPVIRKEYQDTIKVLKKSGNDEEADYLLDRMNDNLEKLSELNDFPGNQQFLPFFYEPASLFDYLPEKAGIFINQAGRFWERVRHLDRELMATQATLLEQGSVTPGYRGNFLDINQLIEELSKYSNILFSSDIASTVSPIDTSKSFLFTTRGVEPYHGKLPLLLDELKKLQDNKYRVMITLNSRTKVSRLIKYLQEEELLVIKEGDSLKPGAIMVREGSLAEGFIFEDLKLVVFTEKEVFGQAQKKKRQRLHDLEEGVNISSFEELSIGDYVVHENHGVGKYTGVETLDIQGKHQDYLVLQYAGEDKLYVPTEQVNLVQKYIGADQKPPSLYKLGGSEWKKVKQKVKDSVKEMAVGLLELYAERETVEGYSFSKDTVWQQEFEEAFPYEETPDQLQAIKDVKQDMEADTPMDRLLCGDVGYGKTEVAIRAAFKAVMDGKQTAVLVPTTILAQQHYNTFVERMKDYPIAIEMISRFRTRSEQKDVLKRLALGEVDIIIGTHRLLSKDIIFNDLGLLVVDEEQRFGVTHKERLKDFKRNVDVLTLSATPIPRTLHMALVGVRDMSVIETPPQNRYPIRTHISEFNRELVRDAIRKEIGRQGQVYFVHNRVEDIEEKADMVKKLVPEARVAVAHGQMNEHKLEKLMMNFYNNDYDVLVCTTIIETGLDLPNVNTIIVNRAEIMGLAQLYQLRGRVGRSNRVAYAYLLYERDRILPEVAEKRLGAIKEFTNLGSGFKIAMRDLEIRGAGNLLGPEQHGHIATIGFSLYCKLLENAIEELKGQKDEDKLEVEIKLAVDAYIPDDYITDAKQKIEIYKKIMAVKKEETLSSLIDELIDRFGDPPEVVVNLINISKIKIAARKLGINKITYKNSYIICYFASAKDIDPDILFKLIDRHKGKIRIKSGRTPSLGIKGKDIMFLEKILQDFIVLSGK</sequence>
<dbReference type="SMART" id="SM00490">
    <property type="entry name" value="HELICc"/>
    <property type="match status" value="1"/>
</dbReference>
<dbReference type="InterPro" id="IPR037235">
    <property type="entry name" value="TRCF-like_C_D7"/>
</dbReference>
<dbReference type="PANTHER" id="PTHR47964">
    <property type="entry name" value="ATP-DEPENDENT DNA HELICASE HOMOLOG RECG, CHLOROPLASTIC"/>
    <property type="match status" value="1"/>
</dbReference>
<dbReference type="KEGG" id="ifn:GM661_16515"/>
<feature type="domain" description="Helicase ATP-binding" evidence="14">
    <location>
        <begin position="642"/>
        <end position="803"/>
    </location>
</feature>
<keyword evidence="3 13" id="KW-0547">Nucleotide-binding</keyword>
<keyword evidence="17" id="KW-1185">Reference proteome</keyword>
<dbReference type="Gene3D" id="2.40.10.170">
    <property type="match status" value="1"/>
</dbReference>
<evidence type="ECO:0000256" key="3">
    <source>
        <dbReference type="ARBA" id="ARBA00022741"/>
    </source>
</evidence>
<evidence type="ECO:0000256" key="12">
    <source>
        <dbReference type="ARBA" id="ARBA00070128"/>
    </source>
</evidence>
<dbReference type="InterPro" id="IPR011545">
    <property type="entry name" value="DEAD/DEAH_box_helicase_dom"/>
</dbReference>
<evidence type="ECO:0000256" key="8">
    <source>
        <dbReference type="ARBA" id="ARBA00023125"/>
    </source>
</evidence>
<evidence type="ECO:0000259" key="14">
    <source>
        <dbReference type="PROSITE" id="PS51192"/>
    </source>
</evidence>
<evidence type="ECO:0000259" key="15">
    <source>
        <dbReference type="PROSITE" id="PS51194"/>
    </source>
</evidence>
<dbReference type="RefSeq" id="WP_230867780.1">
    <property type="nucleotide sequence ID" value="NZ_CP046640.1"/>
</dbReference>
<evidence type="ECO:0000256" key="4">
    <source>
        <dbReference type="ARBA" id="ARBA00022763"/>
    </source>
</evidence>
<dbReference type="Pfam" id="PF17757">
    <property type="entry name" value="UvrB_inter"/>
    <property type="match status" value="1"/>
</dbReference>
<evidence type="ECO:0000256" key="6">
    <source>
        <dbReference type="ARBA" id="ARBA00022806"/>
    </source>
</evidence>
<evidence type="ECO:0000256" key="13">
    <source>
        <dbReference type="HAMAP-Rule" id="MF_00969"/>
    </source>
</evidence>
<dbReference type="Pfam" id="PF00270">
    <property type="entry name" value="DEAD"/>
    <property type="match status" value="1"/>
</dbReference>
<dbReference type="EMBL" id="CP046640">
    <property type="protein sequence ID" value="QTL99432.1"/>
    <property type="molecule type" value="Genomic_DNA"/>
</dbReference>
<evidence type="ECO:0000256" key="5">
    <source>
        <dbReference type="ARBA" id="ARBA00022801"/>
    </source>
</evidence>
<evidence type="ECO:0000313" key="17">
    <source>
        <dbReference type="Proteomes" id="UP000665020"/>
    </source>
</evidence>
<evidence type="ECO:0000313" key="16">
    <source>
        <dbReference type="EMBL" id="QTL99432.1"/>
    </source>
</evidence>
<dbReference type="GO" id="GO:0000716">
    <property type="term" value="P:transcription-coupled nucleotide-excision repair, DNA damage recognition"/>
    <property type="evidence" value="ECO:0007669"/>
    <property type="project" value="UniProtKB-UniRule"/>
</dbReference>
<dbReference type="CDD" id="cd17991">
    <property type="entry name" value="DEXHc_TRCF"/>
    <property type="match status" value="1"/>
</dbReference>
<comment type="similarity">
    <text evidence="11 13">In the C-terminal section; belongs to the helicase family. RecG subfamily.</text>
</comment>
<dbReference type="Proteomes" id="UP000665020">
    <property type="component" value="Chromosome"/>
</dbReference>
<reference evidence="16" key="1">
    <citation type="submission" date="2019-12" db="EMBL/GenBank/DDBJ databases">
        <authorList>
            <person name="zhang j."/>
            <person name="sun C.M."/>
        </authorList>
    </citation>
    <scope>NUCLEOTIDE SEQUENCE</scope>
    <source>
        <strain evidence="16">NS-1</strain>
    </source>
</reference>
<dbReference type="InterPro" id="IPR014001">
    <property type="entry name" value="Helicase_ATP-bd"/>
</dbReference>
<dbReference type="GO" id="GO:0005737">
    <property type="term" value="C:cytoplasm"/>
    <property type="evidence" value="ECO:0007669"/>
    <property type="project" value="UniProtKB-SubCell"/>
</dbReference>
<accession>A0A8A7KNL8</accession>
<keyword evidence="8 13" id="KW-0238">DNA-binding</keyword>
<evidence type="ECO:0000256" key="9">
    <source>
        <dbReference type="ARBA" id="ARBA00023204"/>
    </source>
</evidence>
<evidence type="ECO:0000256" key="10">
    <source>
        <dbReference type="ARBA" id="ARBA00061104"/>
    </source>
</evidence>
<comment type="similarity">
    <text evidence="10 13">In the N-terminal section; belongs to the UvrB family.</text>
</comment>
<keyword evidence="6" id="KW-0347">Helicase</keyword>
<dbReference type="Pfam" id="PF00271">
    <property type="entry name" value="Helicase_C"/>
    <property type="match status" value="1"/>
</dbReference>
<dbReference type="InterPro" id="IPR041471">
    <property type="entry name" value="UvrB_inter"/>
</dbReference>
<dbReference type="FunFam" id="3.40.50.300:FF:000546">
    <property type="entry name" value="Transcription-repair-coupling factor"/>
    <property type="match status" value="1"/>
</dbReference>
<dbReference type="InterPro" id="IPR005118">
    <property type="entry name" value="TRCF_C"/>
</dbReference>
<name>A0A8A7KNL8_9FIRM</name>
<dbReference type="SUPFAM" id="SSF143517">
    <property type="entry name" value="TRCF domain-like"/>
    <property type="match status" value="1"/>
</dbReference>
<dbReference type="SUPFAM" id="SSF52540">
    <property type="entry name" value="P-loop containing nucleoside triphosphate hydrolases"/>
    <property type="match status" value="4"/>
</dbReference>
<comment type="subcellular location">
    <subcellularLocation>
        <location evidence="1 13">Cytoplasm</location>
    </subcellularLocation>
</comment>
<dbReference type="GO" id="GO:0006355">
    <property type="term" value="P:regulation of DNA-templated transcription"/>
    <property type="evidence" value="ECO:0007669"/>
    <property type="project" value="UniProtKB-UniRule"/>
</dbReference>
<keyword evidence="2 13" id="KW-0963">Cytoplasm</keyword>
<keyword evidence="4 13" id="KW-0227">DNA damage</keyword>
<dbReference type="InterPro" id="IPR004576">
    <property type="entry name" value="Mfd"/>
</dbReference>
<organism evidence="16 17">
    <name type="scientific">Iocasia fonsfrigidae</name>
    <dbReference type="NCBI Taxonomy" id="2682810"/>
    <lineage>
        <taxon>Bacteria</taxon>
        <taxon>Bacillati</taxon>
        <taxon>Bacillota</taxon>
        <taxon>Clostridia</taxon>
        <taxon>Halanaerobiales</taxon>
        <taxon>Halanaerobiaceae</taxon>
        <taxon>Iocasia</taxon>
    </lineage>
</organism>
<keyword evidence="9 13" id="KW-0234">DNA repair</keyword>
<dbReference type="GO" id="GO:0003678">
    <property type="term" value="F:DNA helicase activity"/>
    <property type="evidence" value="ECO:0007669"/>
    <property type="project" value="TreeGrafter"/>
</dbReference>
<evidence type="ECO:0000256" key="2">
    <source>
        <dbReference type="ARBA" id="ARBA00022490"/>
    </source>
</evidence>
<dbReference type="InterPro" id="IPR027417">
    <property type="entry name" value="P-loop_NTPase"/>
</dbReference>
<dbReference type="PANTHER" id="PTHR47964:SF1">
    <property type="entry name" value="ATP-DEPENDENT DNA HELICASE HOMOLOG RECG, CHLOROPLASTIC"/>
    <property type="match status" value="1"/>
</dbReference>
<dbReference type="HAMAP" id="MF_00969">
    <property type="entry name" value="TRCF"/>
    <property type="match status" value="1"/>
</dbReference>
<dbReference type="Pfam" id="PF03461">
    <property type="entry name" value="TRCF"/>
    <property type="match status" value="1"/>
</dbReference>
<dbReference type="InterPro" id="IPR001650">
    <property type="entry name" value="Helicase_C-like"/>
</dbReference>
<dbReference type="Gene3D" id="3.40.50.300">
    <property type="entry name" value="P-loop containing nucleotide triphosphate hydrolases"/>
    <property type="match status" value="2"/>
</dbReference>
<dbReference type="PROSITE" id="PS51192">
    <property type="entry name" value="HELICASE_ATP_BIND_1"/>
    <property type="match status" value="1"/>
</dbReference>
<comment type="function">
    <text evidence="13">Couples transcription and DNA repair by recognizing RNA polymerase (RNAP) stalled at DNA lesions. Mediates ATP-dependent release of RNAP and its truncated transcript from the DNA, and recruitment of nucleotide excision repair machinery to the damaged site.</text>
</comment>
<keyword evidence="7 13" id="KW-0067">ATP-binding</keyword>
<dbReference type="PROSITE" id="PS51194">
    <property type="entry name" value="HELICASE_CTER"/>
    <property type="match status" value="1"/>
</dbReference>
<dbReference type="Gene3D" id="3.30.2060.10">
    <property type="entry name" value="Penicillin-binding protein 1b domain"/>
    <property type="match status" value="1"/>
</dbReference>
<dbReference type="Pfam" id="PF02559">
    <property type="entry name" value="CarD_TRCF_RID"/>
    <property type="match status" value="1"/>
</dbReference>